<feature type="coiled-coil region" evidence="1">
    <location>
        <begin position="36"/>
        <end position="63"/>
    </location>
</feature>
<reference evidence="3 4" key="1">
    <citation type="submission" date="2019-10" db="EMBL/GenBank/DDBJ databases">
        <title>Description of Paenibacillus humi sp. nov.</title>
        <authorList>
            <person name="Carlier A."/>
            <person name="Qi S."/>
        </authorList>
    </citation>
    <scope>NUCLEOTIDE SEQUENCE [LARGE SCALE GENOMIC DNA]</scope>
    <source>
        <strain evidence="3 4">LMG 31461</strain>
    </source>
</reference>
<feature type="domain" description="Hemerythrin-like" evidence="2">
    <location>
        <begin position="35"/>
        <end position="179"/>
    </location>
</feature>
<evidence type="ECO:0000313" key="3">
    <source>
        <dbReference type="EMBL" id="NOU64609.1"/>
    </source>
</evidence>
<accession>A0ABX1X9D7</accession>
<sequence length="192" mass="22342">MRYVNEPREGLCVAIQSNGYISGLASSDPAKLAYAIDRLKEEHGELREKLRKLEASAKELILVDDSEKGIQQIRALRVMTNHFMQELRKHSEWEYRDFFPFLLTYFHRQSEPSMMPSFWVLEKDHQLGVSFIRSFQEAAIDVTPLVVKKQLADTAAHLVQACLILNDHFTMEEQLVFPLTERVLTDLEHFFS</sequence>
<gene>
    <name evidence="3" type="ORF">GC096_11265</name>
</gene>
<dbReference type="InterPro" id="IPR012312">
    <property type="entry name" value="Hemerythrin-like"/>
</dbReference>
<proteinExistence type="predicted"/>
<dbReference type="Proteomes" id="UP000653578">
    <property type="component" value="Unassembled WGS sequence"/>
</dbReference>
<evidence type="ECO:0000259" key="2">
    <source>
        <dbReference type="Pfam" id="PF01814"/>
    </source>
</evidence>
<evidence type="ECO:0000313" key="4">
    <source>
        <dbReference type="Proteomes" id="UP000653578"/>
    </source>
</evidence>
<organism evidence="3 4">
    <name type="scientific">Paenibacillus plantarum</name>
    <dbReference type="NCBI Taxonomy" id="2654975"/>
    <lineage>
        <taxon>Bacteria</taxon>
        <taxon>Bacillati</taxon>
        <taxon>Bacillota</taxon>
        <taxon>Bacilli</taxon>
        <taxon>Bacillales</taxon>
        <taxon>Paenibacillaceae</taxon>
        <taxon>Paenibacillus</taxon>
    </lineage>
</organism>
<comment type="caution">
    <text evidence="3">The sequence shown here is derived from an EMBL/GenBank/DDBJ whole genome shotgun (WGS) entry which is preliminary data.</text>
</comment>
<protein>
    <recommendedName>
        <fullName evidence="2">Hemerythrin-like domain-containing protein</fullName>
    </recommendedName>
</protein>
<evidence type="ECO:0000256" key="1">
    <source>
        <dbReference type="SAM" id="Coils"/>
    </source>
</evidence>
<dbReference type="Pfam" id="PF01814">
    <property type="entry name" value="Hemerythrin"/>
    <property type="match status" value="1"/>
</dbReference>
<keyword evidence="4" id="KW-1185">Reference proteome</keyword>
<dbReference type="Gene3D" id="1.20.120.520">
    <property type="entry name" value="nmb1532 protein domain like"/>
    <property type="match status" value="1"/>
</dbReference>
<keyword evidence="1" id="KW-0175">Coiled coil</keyword>
<name>A0ABX1X9D7_9BACL</name>
<dbReference type="EMBL" id="WHNY01000036">
    <property type="protein sequence ID" value="NOU64609.1"/>
    <property type="molecule type" value="Genomic_DNA"/>
</dbReference>